<keyword evidence="4" id="KW-0862">Zinc</keyword>
<dbReference type="Gene3D" id="3.40.50.1220">
    <property type="entry name" value="TPP-binding domain"/>
    <property type="match status" value="1"/>
</dbReference>
<dbReference type="Proteomes" id="UP000319257">
    <property type="component" value="Unassembled WGS sequence"/>
</dbReference>
<gene>
    <name evidence="6" type="ORF">E0L32_002600</name>
</gene>
<dbReference type="Gene3D" id="3.30.1600.10">
    <property type="entry name" value="SIR2/SIRT2 'Small Domain"/>
    <property type="match status" value="1"/>
</dbReference>
<dbReference type="Pfam" id="PF02146">
    <property type="entry name" value="SIR2"/>
    <property type="match status" value="1"/>
</dbReference>
<evidence type="ECO:0000313" key="6">
    <source>
        <dbReference type="EMBL" id="TPX18743.1"/>
    </source>
</evidence>
<dbReference type="PANTHER" id="PTHR11085:SF10">
    <property type="entry name" value="NAD-DEPENDENT PROTEIN DEACYLASE SIRTUIN-5, MITOCHONDRIAL-RELATED"/>
    <property type="match status" value="1"/>
</dbReference>
<proteinExistence type="inferred from homology"/>
<feature type="binding site" evidence="4">
    <location>
        <position position="165"/>
    </location>
    <ligand>
        <name>Zn(2+)</name>
        <dbReference type="ChEBI" id="CHEBI:29105"/>
    </ligand>
</feature>
<dbReference type="GO" id="GO:0070403">
    <property type="term" value="F:NAD+ binding"/>
    <property type="evidence" value="ECO:0007669"/>
    <property type="project" value="InterPro"/>
</dbReference>
<evidence type="ECO:0000256" key="2">
    <source>
        <dbReference type="ARBA" id="ARBA00022679"/>
    </source>
</evidence>
<dbReference type="OrthoDB" id="424302at2759"/>
<sequence length="326" mass="35549">MNAISPPTILRSRKHTPALILRRATISTHRHFWSAKPAAMARINTSVEDFKKVLASSDRVLALCGAGLSAASGLPTFRGAGGLWRNHEATSLATPEAFAKDPALVWLFYAWRRHMALRAQPNAGHYALAELARRNRNFLCLTQNVDDHPQSQLRMLHGELLDLKCFDGCGYVERHNTSDPLCPALAAAAEDYPPDQTMPLLDPNQPIPDIKVEDLPHCPGCKTGLLRPGVVWFGERLDEAMLREVDDWIDKDKFDLVLVIGTSAVVQPAAGFVDRAADQGATLAVFNPDPEAAAGLVDGDYFFQEDSAKILPLVIEGVTRGAASPS</sequence>
<keyword evidence="4" id="KW-0479">Metal-binding</keyword>
<dbReference type="EMBL" id="SKBQ01000010">
    <property type="protein sequence ID" value="TPX18743.1"/>
    <property type="molecule type" value="Genomic_DNA"/>
</dbReference>
<dbReference type="InterPro" id="IPR003000">
    <property type="entry name" value="Sirtuin"/>
</dbReference>
<organism evidence="6 7">
    <name type="scientific">Thyridium curvatum</name>
    <dbReference type="NCBI Taxonomy" id="1093900"/>
    <lineage>
        <taxon>Eukaryota</taxon>
        <taxon>Fungi</taxon>
        <taxon>Dikarya</taxon>
        <taxon>Ascomycota</taxon>
        <taxon>Pezizomycotina</taxon>
        <taxon>Sordariomycetes</taxon>
        <taxon>Sordariomycetidae</taxon>
        <taxon>Thyridiales</taxon>
        <taxon>Thyridiaceae</taxon>
        <taxon>Thyridium</taxon>
    </lineage>
</organism>
<feature type="binding site" evidence="4">
    <location>
        <position position="169"/>
    </location>
    <ligand>
        <name>Zn(2+)</name>
        <dbReference type="ChEBI" id="CHEBI:29105"/>
    </ligand>
</feature>
<keyword evidence="7" id="KW-1185">Reference proteome</keyword>
<dbReference type="InterPro" id="IPR026590">
    <property type="entry name" value="Ssirtuin_cat_dom"/>
</dbReference>
<dbReference type="InterPro" id="IPR029035">
    <property type="entry name" value="DHS-like_NAD/FAD-binding_dom"/>
</dbReference>
<name>A0A507BGX2_9PEZI</name>
<keyword evidence="2" id="KW-0808">Transferase</keyword>
<feature type="domain" description="Deacetylase sirtuin-type" evidence="5">
    <location>
        <begin position="40"/>
        <end position="321"/>
    </location>
</feature>
<feature type="active site" description="Proton acceptor" evidence="4">
    <location>
        <position position="157"/>
    </location>
</feature>
<comment type="caution">
    <text evidence="6">The sequence shown here is derived from an EMBL/GenBank/DDBJ whole genome shotgun (WGS) entry which is preliminary data.</text>
</comment>
<feature type="binding site" evidence="4">
    <location>
        <position position="221"/>
    </location>
    <ligand>
        <name>Zn(2+)</name>
        <dbReference type="ChEBI" id="CHEBI:29105"/>
    </ligand>
</feature>
<dbReference type="PROSITE" id="PS50305">
    <property type="entry name" value="SIRTUIN"/>
    <property type="match status" value="1"/>
</dbReference>
<dbReference type="GeneID" id="41970047"/>
<dbReference type="InterPro" id="IPR050134">
    <property type="entry name" value="NAD-dep_sirtuin_deacylases"/>
</dbReference>
<protein>
    <recommendedName>
        <fullName evidence="5">Deacetylase sirtuin-type domain-containing protein</fullName>
    </recommendedName>
</protein>
<dbReference type="GO" id="GO:0046872">
    <property type="term" value="F:metal ion binding"/>
    <property type="evidence" value="ECO:0007669"/>
    <property type="project" value="UniProtKB-KW"/>
</dbReference>
<keyword evidence="3" id="KW-0520">NAD</keyword>
<dbReference type="GO" id="GO:0017136">
    <property type="term" value="F:histone deacetylase activity, NAD-dependent"/>
    <property type="evidence" value="ECO:0007669"/>
    <property type="project" value="TreeGrafter"/>
</dbReference>
<reference evidence="6 7" key="1">
    <citation type="submission" date="2019-06" db="EMBL/GenBank/DDBJ databases">
        <title>Draft genome sequence of the filamentous fungus Phialemoniopsis curvata isolated from diesel fuel.</title>
        <authorList>
            <person name="Varaljay V.A."/>
            <person name="Lyon W.J."/>
            <person name="Crouch A.L."/>
            <person name="Drake C.E."/>
            <person name="Hollomon J.M."/>
            <person name="Nadeau L.J."/>
            <person name="Nunn H.S."/>
            <person name="Stevenson B.S."/>
            <person name="Bojanowski C.L."/>
            <person name="Crookes-Goodson W.J."/>
        </authorList>
    </citation>
    <scope>NUCLEOTIDE SEQUENCE [LARGE SCALE GENOMIC DNA]</scope>
    <source>
        <strain evidence="6 7">D216</strain>
    </source>
</reference>
<dbReference type="RefSeq" id="XP_031000454.1">
    <property type="nucleotide sequence ID" value="XM_031136808.1"/>
</dbReference>
<feature type="binding site" evidence="4">
    <location>
        <position position="218"/>
    </location>
    <ligand>
        <name>Zn(2+)</name>
        <dbReference type="ChEBI" id="CHEBI:29105"/>
    </ligand>
</feature>
<dbReference type="InParanoid" id="A0A507BGX2"/>
<evidence type="ECO:0000256" key="1">
    <source>
        <dbReference type="ARBA" id="ARBA00006924"/>
    </source>
</evidence>
<comment type="similarity">
    <text evidence="1">Belongs to the sirtuin family. Class I subfamily.</text>
</comment>
<evidence type="ECO:0000259" key="5">
    <source>
        <dbReference type="PROSITE" id="PS50305"/>
    </source>
</evidence>
<dbReference type="InterPro" id="IPR026591">
    <property type="entry name" value="Sirtuin_cat_small_dom_sf"/>
</dbReference>
<dbReference type="GO" id="GO:0036055">
    <property type="term" value="F:protein-succinyllysine desuccinylase activity"/>
    <property type="evidence" value="ECO:0007669"/>
    <property type="project" value="InterPro"/>
</dbReference>
<dbReference type="GO" id="GO:0036054">
    <property type="term" value="F:protein-malonyllysine demalonylase activity"/>
    <property type="evidence" value="ECO:0007669"/>
    <property type="project" value="InterPro"/>
</dbReference>
<evidence type="ECO:0000313" key="7">
    <source>
        <dbReference type="Proteomes" id="UP000319257"/>
    </source>
</evidence>
<dbReference type="GO" id="GO:0005634">
    <property type="term" value="C:nucleus"/>
    <property type="evidence" value="ECO:0007669"/>
    <property type="project" value="TreeGrafter"/>
</dbReference>
<accession>A0A507BGX2</accession>
<dbReference type="PANTHER" id="PTHR11085">
    <property type="entry name" value="NAD-DEPENDENT PROTEIN DEACYLASE SIRTUIN-5, MITOCHONDRIAL-RELATED"/>
    <property type="match status" value="1"/>
</dbReference>
<dbReference type="SUPFAM" id="SSF52467">
    <property type="entry name" value="DHS-like NAD/FAD-binding domain"/>
    <property type="match status" value="1"/>
</dbReference>
<dbReference type="CDD" id="cd01412">
    <property type="entry name" value="SIRT5_Af1_CobB"/>
    <property type="match status" value="1"/>
</dbReference>
<evidence type="ECO:0000256" key="3">
    <source>
        <dbReference type="ARBA" id="ARBA00023027"/>
    </source>
</evidence>
<evidence type="ECO:0000256" key="4">
    <source>
        <dbReference type="PROSITE-ProRule" id="PRU00236"/>
    </source>
</evidence>
<dbReference type="AlphaFoldDB" id="A0A507BGX2"/>
<dbReference type="STRING" id="1093900.A0A507BGX2"/>
<dbReference type="InterPro" id="IPR027546">
    <property type="entry name" value="Sirtuin_class_III"/>
</dbReference>